<comment type="caution">
    <text evidence="2">The sequence shown here is derived from an EMBL/GenBank/DDBJ whole genome shotgun (WGS) entry which is preliminary data.</text>
</comment>
<dbReference type="AlphaFoldDB" id="A0A7J5AEG2"/>
<dbReference type="Proteomes" id="UP000490922">
    <property type="component" value="Unassembled WGS sequence"/>
</dbReference>
<dbReference type="Pfam" id="PF00149">
    <property type="entry name" value="Metallophos"/>
    <property type="match status" value="1"/>
</dbReference>
<protein>
    <submittedName>
        <fullName evidence="2">Metallophosphoesterase</fullName>
    </submittedName>
</protein>
<dbReference type="GO" id="GO:0016791">
    <property type="term" value="F:phosphatase activity"/>
    <property type="evidence" value="ECO:0007669"/>
    <property type="project" value="TreeGrafter"/>
</dbReference>
<dbReference type="PANTHER" id="PTHR42850">
    <property type="entry name" value="METALLOPHOSPHOESTERASE"/>
    <property type="match status" value="1"/>
</dbReference>
<gene>
    <name evidence="2" type="ORF">F6464_09855</name>
</gene>
<evidence type="ECO:0000313" key="2">
    <source>
        <dbReference type="EMBL" id="KAB1155818.1"/>
    </source>
</evidence>
<dbReference type="InterPro" id="IPR050126">
    <property type="entry name" value="Ap4A_hydrolase"/>
</dbReference>
<dbReference type="Gene3D" id="3.60.21.10">
    <property type="match status" value="1"/>
</dbReference>
<accession>A0A7J5AEG2</accession>
<dbReference type="OrthoDB" id="9813918at2"/>
<proteinExistence type="predicted"/>
<dbReference type="PANTHER" id="PTHR42850:SF2">
    <property type="entry name" value="BLL5683 PROTEIN"/>
    <property type="match status" value="1"/>
</dbReference>
<organism evidence="2 3">
    <name type="scientific">Flavobacterium luteum</name>
    <dbReference type="NCBI Taxonomy" id="2026654"/>
    <lineage>
        <taxon>Bacteria</taxon>
        <taxon>Pseudomonadati</taxon>
        <taxon>Bacteroidota</taxon>
        <taxon>Flavobacteriia</taxon>
        <taxon>Flavobacteriales</taxon>
        <taxon>Flavobacteriaceae</taxon>
        <taxon>Flavobacterium</taxon>
    </lineage>
</organism>
<dbReference type="InterPro" id="IPR004843">
    <property type="entry name" value="Calcineurin-like_PHP"/>
</dbReference>
<reference evidence="2 3" key="1">
    <citation type="submission" date="2019-09" db="EMBL/GenBank/DDBJ databases">
        <title>Flavobacterium sp. nov., isolated from glacier ice.</title>
        <authorList>
            <person name="Liu Q."/>
        </authorList>
    </citation>
    <scope>NUCLEOTIDE SEQUENCE [LARGE SCALE GENOMIC DNA]</scope>
    <source>
        <strain evidence="2 3">NBRC 112527</strain>
    </source>
</reference>
<dbReference type="GO" id="GO:0005737">
    <property type="term" value="C:cytoplasm"/>
    <property type="evidence" value="ECO:0007669"/>
    <property type="project" value="TreeGrafter"/>
</dbReference>
<sequence>MNLVKILIYSDVHGNLPAFEKMLKVEGVCDGYICLGDLVNYAPWSNECVDLAASLPNSVLIMGNHEEAFINGFYPGTNPLVQDFFKMTFPSFQKKEVITSFVSESKLDTFICTHTINKSYIFPDTQIILDNNYIIGHSHHQFQYNNNNFTLYNSGSVGQNRKYINEINYLVYDSDSKSITMKSLIYNVDIVVNEMIRLSYPVECVNYYRNKMLK</sequence>
<evidence type="ECO:0000259" key="1">
    <source>
        <dbReference type="Pfam" id="PF00149"/>
    </source>
</evidence>
<dbReference type="EMBL" id="WAEM01000004">
    <property type="protein sequence ID" value="KAB1155818.1"/>
    <property type="molecule type" value="Genomic_DNA"/>
</dbReference>
<name>A0A7J5AEG2_9FLAO</name>
<evidence type="ECO:0000313" key="3">
    <source>
        <dbReference type="Proteomes" id="UP000490922"/>
    </source>
</evidence>
<keyword evidence="3" id="KW-1185">Reference proteome</keyword>
<feature type="domain" description="Calcineurin-like phosphoesterase" evidence="1">
    <location>
        <begin position="5"/>
        <end position="142"/>
    </location>
</feature>
<dbReference type="SUPFAM" id="SSF56300">
    <property type="entry name" value="Metallo-dependent phosphatases"/>
    <property type="match status" value="1"/>
</dbReference>
<dbReference type="InterPro" id="IPR029052">
    <property type="entry name" value="Metallo-depent_PP-like"/>
</dbReference>